<dbReference type="PANTHER" id="PTHR37166">
    <property type="entry name" value="PROTEIN FLAG"/>
    <property type="match status" value="1"/>
</dbReference>
<dbReference type="Gene3D" id="3.30.160.170">
    <property type="entry name" value="FlaG-like"/>
    <property type="match status" value="1"/>
</dbReference>
<dbReference type="Pfam" id="PF03646">
    <property type="entry name" value="FlaG"/>
    <property type="match status" value="1"/>
</dbReference>
<protein>
    <submittedName>
        <fullName evidence="1">Flagellar protein FlaG</fullName>
    </submittedName>
</protein>
<evidence type="ECO:0000313" key="1">
    <source>
        <dbReference type="EMBL" id="SIN64297.1"/>
    </source>
</evidence>
<dbReference type="RefSeq" id="WP_074199221.1">
    <property type="nucleotide sequence ID" value="NZ_FSQZ01000001.1"/>
</dbReference>
<name>A0ABY1JBV0_9BACT</name>
<accession>A0ABY1JBV0</accession>
<dbReference type="EMBL" id="FSQZ01000001">
    <property type="protein sequence ID" value="SIN64297.1"/>
    <property type="molecule type" value="Genomic_DNA"/>
</dbReference>
<comment type="caution">
    <text evidence="1">The sequence shown here is derived from an EMBL/GenBank/DDBJ whole genome shotgun (WGS) entry which is preliminary data.</text>
</comment>
<reference evidence="1 2" key="1">
    <citation type="submission" date="2016-11" db="EMBL/GenBank/DDBJ databases">
        <authorList>
            <person name="Varghese N."/>
            <person name="Submissions S."/>
        </authorList>
    </citation>
    <scope>NUCLEOTIDE SEQUENCE [LARGE SCALE GENOMIC DNA]</scope>
    <source>
        <strain evidence="1 2">DSM 20664</strain>
    </source>
</reference>
<keyword evidence="1" id="KW-0966">Cell projection</keyword>
<keyword evidence="1" id="KW-0969">Cilium</keyword>
<sequence length="128" mass="14331">MSVDGIGRSGFLSQGNSMPKAADTDLGSIVYKEGINSEKLQVKANNVTNLREYSKEDIKSAIRKAEQMAMIFDRSLKFKYVEEANIYQVHVIDHANNDKVIRKIPPDELVHFIAAVNEMLGALFDTEV</sequence>
<organism evidence="1 2">
    <name type="scientific">Acetomicrobium flavidum</name>
    <dbReference type="NCBI Taxonomy" id="49896"/>
    <lineage>
        <taxon>Bacteria</taxon>
        <taxon>Thermotogati</taxon>
        <taxon>Synergistota</taxon>
        <taxon>Synergistia</taxon>
        <taxon>Synergistales</taxon>
        <taxon>Acetomicrobiaceae</taxon>
        <taxon>Acetomicrobium</taxon>
    </lineage>
</organism>
<keyword evidence="2" id="KW-1185">Reference proteome</keyword>
<dbReference type="InterPro" id="IPR035924">
    <property type="entry name" value="FlaG-like_sf"/>
</dbReference>
<keyword evidence="1" id="KW-0282">Flagellum</keyword>
<gene>
    <name evidence="1" type="ORF">SAMN05444368_0580</name>
</gene>
<dbReference type="InterPro" id="IPR005186">
    <property type="entry name" value="FlaG"/>
</dbReference>
<dbReference type="PANTHER" id="PTHR37166:SF1">
    <property type="entry name" value="PROTEIN FLAG"/>
    <property type="match status" value="1"/>
</dbReference>
<evidence type="ECO:0000313" key="2">
    <source>
        <dbReference type="Proteomes" id="UP000185093"/>
    </source>
</evidence>
<dbReference type="Proteomes" id="UP000185093">
    <property type="component" value="Unassembled WGS sequence"/>
</dbReference>
<dbReference type="SUPFAM" id="SSF160214">
    <property type="entry name" value="FlaG-like"/>
    <property type="match status" value="1"/>
</dbReference>
<proteinExistence type="predicted"/>